<feature type="domain" description="DUF4440" evidence="3">
    <location>
        <begin position="52"/>
        <end position="169"/>
    </location>
</feature>
<feature type="coiled-coil region" evidence="1">
    <location>
        <begin position="35"/>
        <end position="62"/>
    </location>
</feature>
<reference evidence="4 5" key="1">
    <citation type="submission" date="2019-03" db="EMBL/GenBank/DDBJ databases">
        <title>Genomic Encyclopedia of Type Strains, Phase IV (KMG-IV): sequencing the most valuable type-strain genomes for metagenomic binning, comparative biology and taxonomic classification.</title>
        <authorList>
            <person name="Goeker M."/>
        </authorList>
    </citation>
    <scope>NUCLEOTIDE SEQUENCE [LARGE SCALE GENOMIC DNA]</scope>
    <source>
        <strain evidence="4 5">DSM 45934</strain>
    </source>
</reference>
<evidence type="ECO:0000313" key="5">
    <source>
        <dbReference type="Proteomes" id="UP000295680"/>
    </source>
</evidence>
<proteinExistence type="predicted"/>
<keyword evidence="1" id="KW-0175">Coiled coil</keyword>
<dbReference type="SUPFAM" id="SSF54427">
    <property type="entry name" value="NTF2-like"/>
    <property type="match status" value="1"/>
</dbReference>
<keyword evidence="2" id="KW-0732">Signal</keyword>
<dbReference type="NCBIfam" id="TIGR02246">
    <property type="entry name" value="SgcJ/EcaC family oxidoreductase"/>
    <property type="match status" value="1"/>
</dbReference>
<evidence type="ECO:0000256" key="2">
    <source>
        <dbReference type="SAM" id="SignalP"/>
    </source>
</evidence>
<evidence type="ECO:0000256" key="1">
    <source>
        <dbReference type="SAM" id="Coils"/>
    </source>
</evidence>
<dbReference type="EMBL" id="SLWS01000004">
    <property type="protein sequence ID" value="TCO59668.1"/>
    <property type="molecule type" value="Genomic_DNA"/>
</dbReference>
<dbReference type="InterPro" id="IPR032710">
    <property type="entry name" value="NTF2-like_dom_sf"/>
</dbReference>
<dbReference type="RefSeq" id="WP_165960517.1">
    <property type="nucleotide sequence ID" value="NZ_SLWS01000004.1"/>
</dbReference>
<sequence>MRLRKSGGSHWRVVAAAAAVLLSTGVAVANAATPRTEQESQADQHRRDREELRQLLQKQNDAWARNDGHALAAVFTENGVHVAFDGTLSNGRAQIDRNFTLWFDKYMKGTRLSPDPVAPLTNVRFVGPGVAVMIVGDNCVLWPGETACHPEALSRQTYVAVRENGRWKLSSFQNTRIRNLLPVPGGVAAPVS</sequence>
<feature type="signal peptide" evidence="2">
    <location>
        <begin position="1"/>
        <end position="31"/>
    </location>
</feature>
<organism evidence="4 5">
    <name type="scientific">Actinocrispum wychmicini</name>
    <dbReference type="NCBI Taxonomy" id="1213861"/>
    <lineage>
        <taxon>Bacteria</taxon>
        <taxon>Bacillati</taxon>
        <taxon>Actinomycetota</taxon>
        <taxon>Actinomycetes</taxon>
        <taxon>Pseudonocardiales</taxon>
        <taxon>Pseudonocardiaceae</taxon>
        <taxon>Actinocrispum</taxon>
    </lineage>
</organism>
<evidence type="ECO:0000313" key="4">
    <source>
        <dbReference type="EMBL" id="TCO59668.1"/>
    </source>
</evidence>
<gene>
    <name evidence="4" type="ORF">EV192_104511</name>
</gene>
<name>A0A4R2JR35_9PSEU</name>
<evidence type="ECO:0000259" key="3">
    <source>
        <dbReference type="Pfam" id="PF14534"/>
    </source>
</evidence>
<accession>A0A4R2JR35</accession>
<protein>
    <submittedName>
        <fullName evidence="4">Uncharacterized protein (TIGR02246 family)</fullName>
    </submittedName>
</protein>
<keyword evidence="5" id="KW-1185">Reference proteome</keyword>
<feature type="chain" id="PRO_5020577371" evidence="2">
    <location>
        <begin position="32"/>
        <end position="192"/>
    </location>
</feature>
<dbReference type="AlphaFoldDB" id="A0A4R2JR35"/>
<dbReference type="Pfam" id="PF14534">
    <property type="entry name" value="DUF4440"/>
    <property type="match status" value="1"/>
</dbReference>
<dbReference type="InterPro" id="IPR011944">
    <property type="entry name" value="Steroid_delta5-4_isomerase"/>
</dbReference>
<dbReference type="Gene3D" id="3.10.450.50">
    <property type="match status" value="1"/>
</dbReference>
<dbReference type="Proteomes" id="UP000295680">
    <property type="component" value="Unassembled WGS sequence"/>
</dbReference>
<comment type="caution">
    <text evidence="4">The sequence shown here is derived from an EMBL/GenBank/DDBJ whole genome shotgun (WGS) entry which is preliminary data.</text>
</comment>
<dbReference type="InterPro" id="IPR027843">
    <property type="entry name" value="DUF4440"/>
</dbReference>